<keyword evidence="1" id="KW-1133">Transmembrane helix</keyword>
<proteinExistence type="predicted"/>
<dbReference type="EMBL" id="CP042912">
    <property type="protein sequence ID" value="QEG22258.1"/>
    <property type="molecule type" value="Genomic_DNA"/>
</dbReference>
<keyword evidence="3" id="KW-1185">Reference proteome</keyword>
<keyword evidence="1" id="KW-0472">Membrane</keyword>
<sequence length="99" mass="10977">MTQRNSVRDELRRFTMFCGAVFLSIFSFLAIAVIAHNVTAVSSSAALSVDTGMTKSEVVEILGEPHQIDRHNAWHYSVHGCSDMLHVYFKGGKVESANF</sequence>
<reference evidence="2 3" key="1">
    <citation type="submission" date="2019-08" db="EMBL/GenBank/DDBJ databases">
        <title>Deep-cultivation of Planctomycetes and their phenomic and genomic characterization uncovers novel biology.</title>
        <authorList>
            <person name="Wiegand S."/>
            <person name="Jogler M."/>
            <person name="Boedeker C."/>
            <person name="Pinto D."/>
            <person name="Vollmers J."/>
            <person name="Rivas-Marin E."/>
            <person name="Kohn T."/>
            <person name="Peeters S.H."/>
            <person name="Heuer A."/>
            <person name="Rast P."/>
            <person name="Oberbeckmann S."/>
            <person name="Bunk B."/>
            <person name="Jeske O."/>
            <person name="Meyerdierks A."/>
            <person name="Storesund J.E."/>
            <person name="Kallscheuer N."/>
            <person name="Luecker S."/>
            <person name="Lage O.M."/>
            <person name="Pohl T."/>
            <person name="Merkel B.J."/>
            <person name="Hornburger P."/>
            <person name="Mueller R.-W."/>
            <person name="Bruemmer F."/>
            <person name="Labrenz M."/>
            <person name="Spormann A.M."/>
            <person name="Op den Camp H."/>
            <person name="Overmann J."/>
            <person name="Amann R."/>
            <person name="Jetten M.S.M."/>
            <person name="Mascher T."/>
            <person name="Medema M.H."/>
            <person name="Devos D.P."/>
            <person name="Kaster A.-K."/>
            <person name="Ovreas L."/>
            <person name="Rohde M."/>
            <person name="Galperin M.Y."/>
            <person name="Jogler C."/>
        </authorList>
    </citation>
    <scope>NUCLEOTIDE SEQUENCE [LARGE SCALE GENOMIC DNA]</scope>
    <source>
        <strain evidence="2 3">FC18</strain>
    </source>
</reference>
<name>A0A5B9P7G4_9BACT</name>
<organism evidence="2 3">
    <name type="scientific">Mariniblastus fucicola</name>
    <dbReference type="NCBI Taxonomy" id="980251"/>
    <lineage>
        <taxon>Bacteria</taxon>
        <taxon>Pseudomonadati</taxon>
        <taxon>Planctomycetota</taxon>
        <taxon>Planctomycetia</taxon>
        <taxon>Pirellulales</taxon>
        <taxon>Pirellulaceae</taxon>
        <taxon>Mariniblastus</taxon>
    </lineage>
</organism>
<keyword evidence="1" id="KW-0812">Transmembrane</keyword>
<gene>
    <name evidence="2" type="ORF">MFFC18_21340</name>
</gene>
<dbReference type="AlphaFoldDB" id="A0A5B9P7G4"/>
<protein>
    <submittedName>
        <fullName evidence="2">Uncharacterized protein</fullName>
    </submittedName>
</protein>
<feature type="transmembrane region" description="Helical" evidence="1">
    <location>
        <begin position="14"/>
        <end position="35"/>
    </location>
</feature>
<dbReference type="KEGG" id="mff:MFFC18_21340"/>
<evidence type="ECO:0000313" key="2">
    <source>
        <dbReference type="EMBL" id="QEG22258.1"/>
    </source>
</evidence>
<evidence type="ECO:0000313" key="3">
    <source>
        <dbReference type="Proteomes" id="UP000322214"/>
    </source>
</evidence>
<accession>A0A5B9P7G4</accession>
<evidence type="ECO:0000256" key="1">
    <source>
        <dbReference type="SAM" id="Phobius"/>
    </source>
</evidence>
<dbReference type="Proteomes" id="UP000322214">
    <property type="component" value="Chromosome"/>
</dbReference>